<dbReference type="HOGENOM" id="CLU_514075_0_0_1"/>
<gene>
    <name evidence="7" type="ORF">M407DRAFT_28864</name>
</gene>
<evidence type="ECO:0000313" key="7">
    <source>
        <dbReference type="EMBL" id="KIO21532.1"/>
    </source>
</evidence>
<evidence type="ECO:0000256" key="2">
    <source>
        <dbReference type="ARBA" id="ARBA00022771"/>
    </source>
</evidence>
<keyword evidence="8" id="KW-1185">Reference proteome</keyword>
<dbReference type="InterPro" id="IPR002893">
    <property type="entry name" value="Znf_MYND"/>
</dbReference>
<evidence type="ECO:0000256" key="3">
    <source>
        <dbReference type="ARBA" id="ARBA00022833"/>
    </source>
</evidence>
<dbReference type="SUPFAM" id="SSF48452">
    <property type="entry name" value="TPR-like"/>
    <property type="match status" value="1"/>
</dbReference>
<evidence type="ECO:0000259" key="6">
    <source>
        <dbReference type="PROSITE" id="PS50865"/>
    </source>
</evidence>
<evidence type="ECO:0000256" key="4">
    <source>
        <dbReference type="PROSITE-ProRule" id="PRU00134"/>
    </source>
</evidence>
<dbReference type="GO" id="GO:0008270">
    <property type="term" value="F:zinc ion binding"/>
    <property type="evidence" value="ECO:0007669"/>
    <property type="project" value="UniProtKB-KW"/>
</dbReference>
<sequence length="523" mass="59107">MTVEETLIVTEQENTSSQSTNEITTKERISILDAYLKDKERWANEVLSEIQVTPQTPEYETYKGPRGDEVKKAAERIRKDILTEKEEMGVEAKKKGDDAFRQGNFGDAVVHYQQAIVHGHPHNAVCWSNMWWEAEKAARIALREHSSIHGWHTGIFHIKAYHRLGLANRGIGRWEVAAQYLIKVLQINLNNSAAKSDAEAVMALVDSSGYGERPADYEGFKALSKKRWEEARSCEGSWALGVSEDDLEVLLGTGCMPWVEDVESLLAVSKGVKQMELPFSNVPEYRAVIEEAQLPGSQSREVERECNECRRLPGVAPHFFCPACYSMAYCSEVCAVRGWTAHKTYCYDNRIVQKTLPKGRASDAEMFKKIRKLDETQKHILTQACFVALGLLKPESRYEFQTHAGVFFIKYDPDPKTPIEALGIKKMSIPELEEKYPASFLPEGQSSLSQKRQQMDVEAKKTGALGTAVCITIVEDNKWHCAMCAFFPVTTGVLDSAPAYTRRPPFDDIWEGFYVDMLNRNEV</sequence>
<dbReference type="SUPFAM" id="SSF144232">
    <property type="entry name" value="HIT/MYND zinc finger-like"/>
    <property type="match status" value="1"/>
</dbReference>
<protein>
    <recommendedName>
        <fullName evidence="6">MYND-type domain-containing protein</fullName>
    </recommendedName>
</protein>
<dbReference type="Pfam" id="PF01753">
    <property type="entry name" value="zf-MYND"/>
    <property type="match status" value="1"/>
</dbReference>
<reference evidence="7 8" key="1">
    <citation type="submission" date="2014-04" db="EMBL/GenBank/DDBJ databases">
        <authorList>
            <consortium name="DOE Joint Genome Institute"/>
            <person name="Kuo A."/>
            <person name="Girlanda M."/>
            <person name="Perotto S."/>
            <person name="Kohler A."/>
            <person name="Nagy L.G."/>
            <person name="Floudas D."/>
            <person name="Copeland A."/>
            <person name="Barry K.W."/>
            <person name="Cichocki N."/>
            <person name="Veneault-Fourrey C."/>
            <person name="LaButti K."/>
            <person name="Lindquist E.A."/>
            <person name="Lipzen A."/>
            <person name="Lundell T."/>
            <person name="Morin E."/>
            <person name="Murat C."/>
            <person name="Sun H."/>
            <person name="Tunlid A."/>
            <person name="Henrissat B."/>
            <person name="Grigoriev I.V."/>
            <person name="Hibbett D.S."/>
            <person name="Martin F."/>
            <person name="Nordberg H.P."/>
            <person name="Cantor M.N."/>
            <person name="Hua S.X."/>
        </authorList>
    </citation>
    <scope>NUCLEOTIDE SEQUENCE [LARGE SCALE GENOMIC DNA]</scope>
    <source>
        <strain evidence="7 8">MUT 4182</strain>
    </source>
</reference>
<keyword evidence="2 4" id="KW-0863">Zinc-finger</keyword>
<dbReference type="STRING" id="1051891.A0A0C3LJE4"/>
<evidence type="ECO:0000256" key="1">
    <source>
        <dbReference type="ARBA" id="ARBA00022723"/>
    </source>
</evidence>
<organism evidence="7 8">
    <name type="scientific">Tulasnella calospora MUT 4182</name>
    <dbReference type="NCBI Taxonomy" id="1051891"/>
    <lineage>
        <taxon>Eukaryota</taxon>
        <taxon>Fungi</taxon>
        <taxon>Dikarya</taxon>
        <taxon>Basidiomycota</taxon>
        <taxon>Agaricomycotina</taxon>
        <taxon>Agaricomycetes</taxon>
        <taxon>Cantharellales</taxon>
        <taxon>Tulasnellaceae</taxon>
        <taxon>Tulasnella</taxon>
    </lineage>
</organism>
<dbReference type="Gene3D" id="1.25.40.10">
    <property type="entry name" value="Tetratricopeptide repeat domain"/>
    <property type="match status" value="1"/>
</dbReference>
<feature type="domain" description="MYND-type" evidence="6">
    <location>
        <begin position="306"/>
        <end position="346"/>
    </location>
</feature>
<keyword evidence="3" id="KW-0862">Zinc</keyword>
<keyword evidence="1" id="KW-0479">Metal-binding</keyword>
<feature type="region of interest" description="Disordered" evidence="5">
    <location>
        <begin position="1"/>
        <end position="21"/>
    </location>
</feature>
<dbReference type="InterPro" id="IPR011990">
    <property type="entry name" value="TPR-like_helical_dom_sf"/>
</dbReference>
<dbReference type="PROSITE" id="PS01360">
    <property type="entry name" value="ZF_MYND_1"/>
    <property type="match status" value="1"/>
</dbReference>
<dbReference type="Gene3D" id="6.10.140.2220">
    <property type="match status" value="1"/>
</dbReference>
<dbReference type="OrthoDB" id="629492at2759"/>
<proteinExistence type="predicted"/>
<dbReference type="PROSITE" id="PS50865">
    <property type="entry name" value="ZF_MYND_2"/>
    <property type="match status" value="1"/>
</dbReference>
<accession>A0A0C3LJE4</accession>
<dbReference type="EMBL" id="KN823135">
    <property type="protein sequence ID" value="KIO21532.1"/>
    <property type="molecule type" value="Genomic_DNA"/>
</dbReference>
<evidence type="ECO:0000256" key="5">
    <source>
        <dbReference type="SAM" id="MobiDB-lite"/>
    </source>
</evidence>
<dbReference type="Proteomes" id="UP000054248">
    <property type="component" value="Unassembled WGS sequence"/>
</dbReference>
<reference evidence="8" key="2">
    <citation type="submission" date="2015-01" db="EMBL/GenBank/DDBJ databases">
        <title>Evolutionary Origins and Diversification of the Mycorrhizal Mutualists.</title>
        <authorList>
            <consortium name="DOE Joint Genome Institute"/>
            <consortium name="Mycorrhizal Genomics Consortium"/>
            <person name="Kohler A."/>
            <person name="Kuo A."/>
            <person name="Nagy L.G."/>
            <person name="Floudas D."/>
            <person name="Copeland A."/>
            <person name="Barry K.W."/>
            <person name="Cichocki N."/>
            <person name="Veneault-Fourrey C."/>
            <person name="LaButti K."/>
            <person name="Lindquist E.A."/>
            <person name="Lipzen A."/>
            <person name="Lundell T."/>
            <person name="Morin E."/>
            <person name="Murat C."/>
            <person name="Riley R."/>
            <person name="Ohm R."/>
            <person name="Sun H."/>
            <person name="Tunlid A."/>
            <person name="Henrissat B."/>
            <person name="Grigoriev I.V."/>
            <person name="Hibbett D.S."/>
            <person name="Martin F."/>
        </authorList>
    </citation>
    <scope>NUCLEOTIDE SEQUENCE [LARGE SCALE GENOMIC DNA]</scope>
    <source>
        <strain evidence="8">MUT 4182</strain>
    </source>
</reference>
<name>A0A0C3LJE4_9AGAM</name>
<feature type="compositionally biased region" description="Polar residues" evidence="5">
    <location>
        <begin position="9"/>
        <end position="21"/>
    </location>
</feature>
<dbReference type="AlphaFoldDB" id="A0A0C3LJE4"/>
<evidence type="ECO:0000313" key="8">
    <source>
        <dbReference type="Proteomes" id="UP000054248"/>
    </source>
</evidence>